<protein>
    <recommendedName>
        <fullName evidence="9">ABC transmembrane type-1 domain-containing protein</fullName>
    </recommendedName>
</protein>
<dbReference type="GO" id="GO:0005886">
    <property type="term" value="C:plasma membrane"/>
    <property type="evidence" value="ECO:0007669"/>
    <property type="project" value="UniProtKB-SubCell"/>
</dbReference>
<evidence type="ECO:0000313" key="10">
    <source>
        <dbReference type="EMBL" id="OZI53630.1"/>
    </source>
</evidence>
<evidence type="ECO:0000259" key="9">
    <source>
        <dbReference type="PROSITE" id="PS50928"/>
    </source>
</evidence>
<comment type="caution">
    <text evidence="10">The sequence shown here is derived from an EMBL/GenBank/DDBJ whole genome shotgun (WGS) entry which is preliminary data.</text>
</comment>
<dbReference type="Gene3D" id="1.10.3720.10">
    <property type="entry name" value="MetI-like"/>
    <property type="match status" value="1"/>
</dbReference>
<dbReference type="AlphaFoldDB" id="A0A261TXA3"/>
<gene>
    <name evidence="10" type="ORF">CAL25_06560</name>
</gene>
<feature type="transmembrane region" description="Helical" evidence="8">
    <location>
        <begin position="250"/>
        <end position="271"/>
    </location>
</feature>
<dbReference type="GO" id="GO:0055085">
    <property type="term" value="P:transmembrane transport"/>
    <property type="evidence" value="ECO:0007669"/>
    <property type="project" value="InterPro"/>
</dbReference>
<reference evidence="10 11" key="1">
    <citation type="submission" date="2017-05" db="EMBL/GenBank/DDBJ databases">
        <title>Complete and WGS of Bordetella genogroups.</title>
        <authorList>
            <person name="Spilker T."/>
            <person name="LiPuma J."/>
        </authorList>
    </citation>
    <scope>NUCLEOTIDE SEQUENCE [LARGE SCALE GENOMIC DNA]</scope>
    <source>
        <strain evidence="10 11">AU10456</strain>
    </source>
</reference>
<evidence type="ECO:0000256" key="3">
    <source>
        <dbReference type="ARBA" id="ARBA00022448"/>
    </source>
</evidence>
<dbReference type="PANTHER" id="PTHR42929:SF5">
    <property type="entry name" value="ABC TRANSPORTER PERMEASE PROTEIN"/>
    <property type="match status" value="1"/>
</dbReference>
<evidence type="ECO:0000256" key="7">
    <source>
        <dbReference type="ARBA" id="ARBA00023136"/>
    </source>
</evidence>
<dbReference type="SUPFAM" id="SSF161098">
    <property type="entry name" value="MetI-like"/>
    <property type="match status" value="1"/>
</dbReference>
<dbReference type="CDD" id="cd06261">
    <property type="entry name" value="TM_PBP2"/>
    <property type="match status" value="1"/>
</dbReference>
<dbReference type="InterPro" id="IPR000515">
    <property type="entry name" value="MetI-like"/>
</dbReference>
<name>A0A261TXA3_9BORD</name>
<dbReference type="Proteomes" id="UP000216913">
    <property type="component" value="Unassembled WGS sequence"/>
</dbReference>
<keyword evidence="11" id="KW-1185">Reference proteome</keyword>
<dbReference type="InterPro" id="IPR035906">
    <property type="entry name" value="MetI-like_sf"/>
</dbReference>
<keyword evidence="3 8" id="KW-0813">Transport</keyword>
<feature type="domain" description="ABC transmembrane type-1" evidence="9">
    <location>
        <begin position="65"/>
        <end position="271"/>
    </location>
</feature>
<feature type="transmembrane region" description="Helical" evidence="8">
    <location>
        <begin position="151"/>
        <end position="173"/>
    </location>
</feature>
<comment type="subcellular location">
    <subcellularLocation>
        <location evidence="1 8">Cell membrane</location>
        <topology evidence="1 8">Multi-pass membrane protein</topology>
    </subcellularLocation>
</comment>
<comment type="similarity">
    <text evidence="2">Belongs to the binding-protein-dependent transport system permease family. CysTW subfamily.</text>
</comment>
<evidence type="ECO:0000256" key="5">
    <source>
        <dbReference type="ARBA" id="ARBA00022692"/>
    </source>
</evidence>
<organism evidence="10 11">
    <name type="scientific">Bordetella genomosp. 5</name>
    <dbReference type="NCBI Taxonomy" id="1395608"/>
    <lineage>
        <taxon>Bacteria</taxon>
        <taxon>Pseudomonadati</taxon>
        <taxon>Pseudomonadota</taxon>
        <taxon>Betaproteobacteria</taxon>
        <taxon>Burkholderiales</taxon>
        <taxon>Alcaligenaceae</taxon>
        <taxon>Bordetella</taxon>
    </lineage>
</organism>
<feature type="transmembrane region" description="Helical" evidence="8">
    <location>
        <begin position="71"/>
        <end position="90"/>
    </location>
</feature>
<evidence type="ECO:0000256" key="1">
    <source>
        <dbReference type="ARBA" id="ARBA00004651"/>
    </source>
</evidence>
<keyword evidence="4" id="KW-1003">Cell membrane</keyword>
<feature type="transmembrane region" description="Helical" evidence="8">
    <location>
        <begin position="102"/>
        <end position="123"/>
    </location>
</feature>
<dbReference type="Pfam" id="PF00528">
    <property type="entry name" value="BPD_transp_1"/>
    <property type="match status" value="1"/>
</dbReference>
<dbReference type="OrthoDB" id="9156191at2"/>
<evidence type="ECO:0000256" key="8">
    <source>
        <dbReference type="RuleBase" id="RU363032"/>
    </source>
</evidence>
<keyword evidence="6 8" id="KW-1133">Transmembrane helix</keyword>
<keyword evidence="7 8" id="KW-0472">Membrane</keyword>
<evidence type="ECO:0000256" key="2">
    <source>
        <dbReference type="ARBA" id="ARBA00007069"/>
    </source>
</evidence>
<dbReference type="RefSeq" id="WP_094799135.1">
    <property type="nucleotide sequence ID" value="NZ_NEVP01000004.1"/>
</dbReference>
<dbReference type="EMBL" id="NEVP01000004">
    <property type="protein sequence ID" value="OZI53630.1"/>
    <property type="molecule type" value="Genomic_DNA"/>
</dbReference>
<sequence length="284" mass="30708">MAINRNAVGSARLLVSCVPALVTFAIAFAVPMLLIFKLGISDTDGSISFANFGAIATDEYYQEIFIRTFKLAGVVTIFSVVIGTFEAYYLNALSGRARMLTLMAILGPLFISVVVRTLGWQIVLGNSGPVSELLQATGLAQGPPNLLFGEFAIFIGLLHMVLPYMVLNVWTALMRYDEKTEKAARSLGARSGTVFFKVVLPQIMPGVLSGGLTVFALSMSAFATPALLGGRTTKVVATAVYDEFLSTFNWNLGATIAVILLVLNILIAYSLNRWVERRFKGVFA</sequence>
<evidence type="ECO:0000313" key="11">
    <source>
        <dbReference type="Proteomes" id="UP000216913"/>
    </source>
</evidence>
<feature type="transmembrane region" description="Helical" evidence="8">
    <location>
        <begin position="194"/>
        <end position="217"/>
    </location>
</feature>
<dbReference type="PANTHER" id="PTHR42929">
    <property type="entry name" value="INNER MEMBRANE ABC TRANSPORTER PERMEASE PROTEIN YDCU-RELATED-RELATED"/>
    <property type="match status" value="1"/>
</dbReference>
<dbReference type="PROSITE" id="PS50928">
    <property type="entry name" value="ABC_TM1"/>
    <property type="match status" value="1"/>
</dbReference>
<accession>A0A261TXA3</accession>
<evidence type="ECO:0000256" key="6">
    <source>
        <dbReference type="ARBA" id="ARBA00022989"/>
    </source>
</evidence>
<feature type="transmembrane region" description="Helical" evidence="8">
    <location>
        <begin position="12"/>
        <end position="36"/>
    </location>
</feature>
<evidence type="ECO:0000256" key="4">
    <source>
        <dbReference type="ARBA" id="ARBA00022475"/>
    </source>
</evidence>
<proteinExistence type="inferred from homology"/>
<keyword evidence="5 8" id="KW-0812">Transmembrane</keyword>